<dbReference type="InterPro" id="IPR007696">
    <property type="entry name" value="DNA_mismatch_repair_MutS_core"/>
</dbReference>
<comment type="function">
    <text evidence="7">This protein is involved in the repair of mismatches in DNA. It is possible that it carries out the mismatch recognition step. This protein has a weak ATPase activity.</text>
</comment>
<sequence length="828" mass="95384">MVEQYLEIKKNYQDCFLFYRLGDFYEMFFNDAIDASKILQITLTSRDAGNKNKIPMCGVPYHSANSYIDILINKGYKIAICEQVSPPGVGKIVERKVIQVITPGTYMDYKNLNENNYIGLIYYEYQKYYLICIDIMTADVKAIILKSLMSLLDEINKNNIKELININIKGINFTDKYVTNKEIEKNLRYKNTENITDEVIKTLINNLYNYVEKTQSIGVENFKNVKIYNKNEYLYMTSYSLKNLEVIQNINTNSKKGSLLSVIDKTKTSHGSRKLKQWIESPLIDIYKIKNRQEIVSIFLDEFFIRYELQKKLNDICDIERLSSKISYGLITPKELINLKNSLKKIPEIKNNLKIINKKEINILNEKIILPEELLLLLDNAIDDKAGQVLKNGNIIKYGYNEELDKYKDAKKNADIMLLNVEKEQKEKTGIKNLKIGFNKVFGYYVEISKTSLKNVNIENFGYIRKQTLSNCERYIFEDLKKLEEYIINSNQKIEELETNIFNSVKEKVKKYVKKIQILANFISELDVYISLSSVAEEYGYTKPTFNSNKKLDINEARHPIVERMIENNVYIKNDFKMQSDDNILLITGPNMSGKSTYMRQLALIVILAQMGSYVPCSKANLPIFDKIFTRIGASDDLAGGKSTFMVEMIEAKNALVESTENSLLIFDEIGRGTSTYDGIALARAILEYINTKIKCKTLFSTHYHELTKLGKNNGIKNIHVTAKEENGELIFLYKVAKGAIEKSYGIHVAKLANIPDEIISNANKILKKLENDSKKFNYNKKSELGMCQNNSSQDKYRNLAKKLQSVDIMNTTPLQAIKIIDELKKSL</sequence>
<dbReference type="NCBIfam" id="TIGR01070">
    <property type="entry name" value="mutS1"/>
    <property type="match status" value="1"/>
</dbReference>
<evidence type="ECO:0000256" key="4">
    <source>
        <dbReference type="ARBA" id="ARBA00022840"/>
    </source>
</evidence>
<feature type="binding site" evidence="7">
    <location>
        <begin position="589"/>
        <end position="596"/>
    </location>
    <ligand>
        <name>ATP</name>
        <dbReference type="ChEBI" id="CHEBI:30616"/>
    </ligand>
</feature>
<gene>
    <name evidence="7" type="primary">mutS</name>
    <name evidence="10" type="ORF">HMPREF1871_00684</name>
</gene>
<dbReference type="PANTHER" id="PTHR11361">
    <property type="entry name" value="DNA MISMATCH REPAIR PROTEIN MUTS FAMILY MEMBER"/>
    <property type="match status" value="1"/>
</dbReference>
<dbReference type="Pfam" id="PF01624">
    <property type="entry name" value="MutS_I"/>
    <property type="match status" value="1"/>
</dbReference>
<dbReference type="InterPro" id="IPR007695">
    <property type="entry name" value="DNA_mismatch_repair_MutS-lik_N"/>
</dbReference>
<reference evidence="10 11" key="1">
    <citation type="submission" date="2016-01" db="EMBL/GenBank/DDBJ databases">
        <authorList>
            <person name="Mitreva M."/>
            <person name="Pepin K.H."/>
            <person name="Mihindukulasuriya K.A."/>
            <person name="Fulton R."/>
            <person name="Fronick C."/>
            <person name="O'Laughlin M."/>
            <person name="Miner T."/>
            <person name="Herter B."/>
            <person name="Rosa B.A."/>
            <person name="Cordes M."/>
            <person name="Tomlinson C."/>
            <person name="Wollam A."/>
            <person name="Palsikar V.B."/>
            <person name="Mardis E.R."/>
            <person name="Wilson R.K."/>
        </authorList>
    </citation>
    <scope>NUCLEOTIDE SEQUENCE [LARGE SCALE GENOMIC DNA]</scope>
    <source>
        <strain evidence="10 11">KA00071</strain>
    </source>
</reference>
<dbReference type="Pfam" id="PF05190">
    <property type="entry name" value="MutS_IV"/>
    <property type="match status" value="1"/>
</dbReference>
<evidence type="ECO:0000313" key="10">
    <source>
        <dbReference type="EMBL" id="KXB58018.1"/>
    </source>
</evidence>
<dbReference type="InterPro" id="IPR005748">
    <property type="entry name" value="DNA_mismatch_repair_MutS"/>
</dbReference>
<dbReference type="Pfam" id="PF05192">
    <property type="entry name" value="MutS_III"/>
    <property type="match status" value="1"/>
</dbReference>
<dbReference type="Gene3D" id="3.40.50.300">
    <property type="entry name" value="P-loop containing nucleotide triphosphate hydrolases"/>
    <property type="match status" value="1"/>
</dbReference>
<dbReference type="InterPro" id="IPR016151">
    <property type="entry name" value="DNA_mismatch_repair_MutS_N"/>
</dbReference>
<keyword evidence="3 7" id="KW-0227">DNA damage</keyword>
<dbReference type="Proteomes" id="UP000070467">
    <property type="component" value="Unassembled WGS sequence"/>
</dbReference>
<accession>A0ABR5TLW3</accession>
<keyword evidence="6 7" id="KW-0234">DNA repair</keyword>
<evidence type="ECO:0000256" key="6">
    <source>
        <dbReference type="ARBA" id="ARBA00023204"/>
    </source>
</evidence>
<dbReference type="InterPro" id="IPR017261">
    <property type="entry name" value="DNA_mismatch_repair_MutS/MSH"/>
</dbReference>
<keyword evidence="2 7" id="KW-0547">Nucleotide-binding</keyword>
<dbReference type="Gene3D" id="3.40.1170.10">
    <property type="entry name" value="DNA repair protein MutS, domain I"/>
    <property type="match status" value="1"/>
</dbReference>
<dbReference type="SUPFAM" id="SSF48334">
    <property type="entry name" value="DNA repair protein MutS, domain III"/>
    <property type="match status" value="1"/>
</dbReference>
<dbReference type="Gene3D" id="1.10.1420.10">
    <property type="match status" value="2"/>
</dbReference>
<proteinExistence type="inferred from homology"/>
<dbReference type="InterPro" id="IPR036187">
    <property type="entry name" value="DNA_mismatch_repair_MutS_sf"/>
</dbReference>
<evidence type="ECO:0000256" key="7">
    <source>
        <dbReference type="HAMAP-Rule" id="MF_00096"/>
    </source>
</evidence>
<dbReference type="InterPro" id="IPR045076">
    <property type="entry name" value="MutS"/>
</dbReference>
<dbReference type="PROSITE" id="PS00486">
    <property type="entry name" value="DNA_MISMATCH_REPAIR_2"/>
    <property type="match status" value="1"/>
</dbReference>
<dbReference type="InterPro" id="IPR027417">
    <property type="entry name" value="P-loop_NTPase"/>
</dbReference>
<evidence type="ECO:0000256" key="5">
    <source>
        <dbReference type="ARBA" id="ARBA00023125"/>
    </source>
</evidence>
<dbReference type="SUPFAM" id="SSF52540">
    <property type="entry name" value="P-loop containing nucleoside triphosphate hydrolases"/>
    <property type="match status" value="1"/>
</dbReference>
<keyword evidence="5 7" id="KW-0238">DNA-binding</keyword>
<evidence type="ECO:0000256" key="3">
    <source>
        <dbReference type="ARBA" id="ARBA00022763"/>
    </source>
</evidence>
<dbReference type="HAMAP" id="MF_00096">
    <property type="entry name" value="MutS"/>
    <property type="match status" value="1"/>
</dbReference>
<dbReference type="EMBL" id="LSDB01000023">
    <property type="protein sequence ID" value="KXB58018.1"/>
    <property type="molecule type" value="Genomic_DNA"/>
</dbReference>
<evidence type="ECO:0000256" key="1">
    <source>
        <dbReference type="ARBA" id="ARBA00006271"/>
    </source>
</evidence>
<dbReference type="InterPro" id="IPR036678">
    <property type="entry name" value="MutS_con_dom_sf"/>
</dbReference>
<evidence type="ECO:0000256" key="2">
    <source>
        <dbReference type="ARBA" id="ARBA00022741"/>
    </source>
</evidence>
<dbReference type="CDD" id="cd03284">
    <property type="entry name" value="ABC_MutS1"/>
    <property type="match status" value="1"/>
</dbReference>
<dbReference type="PIRSF" id="PIRSF037677">
    <property type="entry name" value="DNA_mis_repair_Msh6"/>
    <property type="match status" value="1"/>
</dbReference>
<organism evidence="10 11">
    <name type="scientific">Gemelliphila asaccharolytica</name>
    <dbReference type="NCBI Taxonomy" id="502393"/>
    <lineage>
        <taxon>Bacteria</taxon>
        <taxon>Bacillati</taxon>
        <taxon>Bacillota</taxon>
        <taxon>Bacilli</taxon>
        <taxon>Bacillales</taxon>
        <taxon>Gemellaceae</taxon>
        <taxon>Gemelliphila</taxon>
    </lineage>
</organism>
<evidence type="ECO:0000256" key="8">
    <source>
        <dbReference type="NCBIfam" id="TIGR01070"/>
    </source>
</evidence>
<feature type="domain" description="DNA mismatch repair proteins mutS family" evidence="9">
    <location>
        <begin position="663"/>
        <end position="679"/>
    </location>
</feature>
<comment type="similarity">
    <text evidence="1 7">Belongs to the DNA mismatch repair MutS family.</text>
</comment>
<keyword evidence="4 7" id="KW-0067">ATP-binding</keyword>
<name>A0ABR5TLW3_9BACL</name>
<dbReference type="SMART" id="SM00533">
    <property type="entry name" value="MUTSd"/>
    <property type="match status" value="1"/>
</dbReference>
<comment type="caution">
    <text evidence="10">The sequence shown here is derived from an EMBL/GenBank/DDBJ whole genome shotgun (WGS) entry which is preliminary data.</text>
</comment>
<dbReference type="SUPFAM" id="SSF53150">
    <property type="entry name" value="DNA repair protein MutS, domain II"/>
    <property type="match status" value="1"/>
</dbReference>
<dbReference type="NCBIfam" id="NF003810">
    <property type="entry name" value="PRK05399.1"/>
    <property type="match status" value="1"/>
</dbReference>
<dbReference type="Pfam" id="PF00488">
    <property type="entry name" value="MutS_V"/>
    <property type="match status" value="1"/>
</dbReference>
<keyword evidence="11" id="KW-1185">Reference proteome</keyword>
<dbReference type="InterPro" id="IPR007861">
    <property type="entry name" value="DNA_mismatch_repair_MutS_clamp"/>
</dbReference>
<dbReference type="InterPro" id="IPR000432">
    <property type="entry name" value="DNA_mismatch_repair_MutS_C"/>
</dbReference>
<dbReference type="SMART" id="SM00534">
    <property type="entry name" value="MUTSac"/>
    <property type="match status" value="1"/>
</dbReference>
<dbReference type="SUPFAM" id="SSF55271">
    <property type="entry name" value="DNA repair protein MutS, domain I"/>
    <property type="match status" value="1"/>
</dbReference>
<protein>
    <recommendedName>
        <fullName evidence="7 8">DNA mismatch repair protein MutS</fullName>
    </recommendedName>
</protein>
<evidence type="ECO:0000313" key="11">
    <source>
        <dbReference type="Proteomes" id="UP000070467"/>
    </source>
</evidence>
<dbReference type="PANTHER" id="PTHR11361:SF34">
    <property type="entry name" value="DNA MISMATCH REPAIR PROTEIN MSH1, MITOCHONDRIAL"/>
    <property type="match status" value="1"/>
</dbReference>
<evidence type="ECO:0000259" key="9">
    <source>
        <dbReference type="PROSITE" id="PS00486"/>
    </source>
</evidence>